<comment type="caution">
    <text evidence="3">The sequence shown here is derived from an EMBL/GenBank/DDBJ whole genome shotgun (WGS) entry which is preliminary data.</text>
</comment>
<dbReference type="Pfam" id="PF02536">
    <property type="entry name" value="mTERF"/>
    <property type="match status" value="1"/>
</dbReference>
<dbReference type="GO" id="GO:0006390">
    <property type="term" value="P:mitochondrial transcription"/>
    <property type="evidence" value="ECO:0007669"/>
    <property type="project" value="TreeGrafter"/>
</dbReference>
<dbReference type="PANTHER" id="PTHR13068">
    <property type="entry name" value="CGI-12 PROTEIN-RELATED"/>
    <property type="match status" value="1"/>
</dbReference>
<evidence type="ECO:0000256" key="1">
    <source>
        <dbReference type="ARBA" id="ARBA00007692"/>
    </source>
</evidence>
<protein>
    <recommendedName>
        <fullName evidence="5">Transcription termination factor 3, mitochondrial</fullName>
    </recommendedName>
</protein>
<dbReference type="Proteomes" id="UP001283361">
    <property type="component" value="Unassembled WGS sequence"/>
</dbReference>
<reference evidence="3" key="1">
    <citation type="journal article" date="2023" name="G3 (Bethesda)">
        <title>A reference genome for the long-term kleptoplast-retaining sea slug Elysia crispata morphotype clarki.</title>
        <authorList>
            <person name="Eastman K.E."/>
            <person name="Pendleton A.L."/>
            <person name="Shaikh M.A."/>
            <person name="Suttiyut T."/>
            <person name="Ogas R."/>
            <person name="Tomko P."/>
            <person name="Gavelis G."/>
            <person name="Widhalm J.R."/>
            <person name="Wisecaver J.H."/>
        </authorList>
    </citation>
    <scope>NUCLEOTIDE SEQUENCE</scope>
    <source>
        <strain evidence="3">ECLA1</strain>
    </source>
</reference>
<dbReference type="GO" id="GO:0005739">
    <property type="term" value="C:mitochondrion"/>
    <property type="evidence" value="ECO:0007669"/>
    <property type="project" value="TreeGrafter"/>
</dbReference>
<evidence type="ECO:0000256" key="2">
    <source>
        <dbReference type="ARBA" id="ARBA00022946"/>
    </source>
</evidence>
<sequence length="509" mass="58431">MHAAYNICNSWNFVVRTFAVVRLLHGCRCKFQTSRLFNTSCIDHIGQISSHKNLDKLKLLRLQTCSTSEGLDLRSQKKQKNHSWQIWSNLPDAADRQLGCDNCSFVQAANHIVKHTDDSHYMKEQIVMSNVASKLRTMTSPNQGKMLFSLFCSHQSSLFATSFHTHYQLRFYRGRSRNQLLQPMTTDEDLSKDASFEKDIVSFRSNLQESGKEFDENLLPMSVDEMTIPEMSRHVCNLVPYVSRSETLQNLVKLGVNLDVVQRVEGVAELLLQSQFDRDIAPLIHLLNLAGVPVEAMGLMITRNPLLLTQSVEDLSSRIGYLLHKKFSQADVASIVTRAPVTLLMDPVKVDSKLAFLQTTFSLTGHEVRSVVLKYPKLIPWRRDMIANVRFHLQEFLAFSKPQLKELLLKEPKIYLTSPNRLTEVFDYLHTSMGITRNQMLVWPSIFRTRPYIIRDRHLFLLALGRAQYDPCLENFVSLKVLGSSRDSEFCRNVAKCEEAEFHAFLKTL</sequence>
<accession>A0AAE0ZCX1</accession>
<dbReference type="InterPro" id="IPR003690">
    <property type="entry name" value="MTERF"/>
</dbReference>
<organism evidence="3 4">
    <name type="scientific">Elysia crispata</name>
    <name type="common">lettuce slug</name>
    <dbReference type="NCBI Taxonomy" id="231223"/>
    <lineage>
        <taxon>Eukaryota</taxon>
        <taxon>Metazoa</taxon>
        <taxon>Spiralia</taxon>
        <taxon>Lophotrochozoa</taxon>
        <taxon>Mollusca</taxon>
        <taxon>Gastropoda</taxon>
        <taxon>Heterobranchia</taxon>
        <taxon>Euthyneura</taxon>
        <taxon>Panpulmonata</taxon>
        <taxon>Sacoglossa</taxon>
        <taxon>Placobranchoidea</taxon>
        <taxon>Plakobranchidae</taxon>
        <taxon>Elysia</taxon>
    </lineage>
</organism>
<dbReference type="GO" id="GO:0061668">
    <property type="term" value="P:mitochondrial ribosome assembly"/>
    <property type="evidence" value="ECO:0007669"/>
    <property type="project" value="TreeGrafter"/>
</dbReference>
<evidence type="ECO:0000313" key="4">
    <source>
        <dbReference type="Proteomes" id="UP001283361"/>
    </source>
</evidence>
<proteinExistence type="inferred from homology"/>
<dbReference type="PANTHER" id="PTHR13068:SF112">
    <property type="entry name" value="TRANSCRIPTION TERMINATION FACTOR 3, MITOCHONDRIAL"/>
    <property type="match status" value="1"/>
</dbReference>
<name>A0AAE0ZCX1_9GAST</name>
<dbReference type="InterPro" id="IPR038538">
    <property type="entry name" value="MTERF_sf"/>
</dbReference>
<dbReference type="Gene3D" id="1.25.70.10">
    <property type="entry name" value="Transcription termination factor 3, mitochondrial"/>
    <property type="match status" value="1"/>
</dbReference>
<keyword evidence="2" id="KW-0809">Transit peptide</keyword>
<evidence type="ECO:0000313" key="3">
    <source>
        <dbReference type="EMBL" id="KAK3766391.1"/>
    </source>
</evidence>
<dbReference type="AlphaFoldDB" id="A0AAE0ZCX1"/>
<dbReference type="GO" id="GO:0003676">
    <property type="term" value="F:nucleic acid binding"/>
    <property type="evidence" value="ECO:0007669"/>
    <property type="project" value="InterPro"/>
</dbReference>
<dbReference type="SMART" id="SM00733">
    <property type="entry name" value="Mterf"/>
    <property type="match status" value="4"/>
</dbReference>
<keyword evidence="4" id="KW-1185">Reference proteome</keyword>
<comment type="similarity">
    <text evidence="1">Belongs to the mTERF family.</text>
</comment>
<dbReference type="EMBL" id="JAWDGP010004234">
    <property type="protein sequence ID" value="KAK3766391.1"/>
    <property type="molecule type" value="Genomic_DNA"/>
</dbReference>
<evidence type="ECO:0008006" key="5">
    <source>
        <dbReference type="Google" id="ProtNLM"/>
    </source>
</evidence>
<gene>
    <name evidence="3" type="ORF">RRG08_056065</name>
</gene>